<protein>
    <submittedName>
        <fullName evidence="6">LysR family transcriptional regulator</fullName>
    </submittedName>
</protein>
<evidence type="ECO:0000256" key="1">
    <source>
        <dbReference type="ARBA" id="ARBA00009437"/>
    </source>
</evidence>
<dbReference type="Gene3D" id="1.10.10.10">
    <property type="entry name" value="Winged helix-like DNA-binding domain superfamily/Winged helix DNA-binding domain"/>
    <property type="match status" value="1"/>
</dbReference>
<keyword evidence="3" id="KW-0238">DNA-binding</keyword>
<dbReference type="Pfam" id="PF00126">
    <property type="entry name" value="HTH_1"/>
    <property type="match status" value="1"/>
</dbReference>
<evidence type="ECO:0000256" key="2">
    <source>
        <dbReference type="ARBA" id="ARBA00023015"/>
    </source>
</evidence>
<dbReference type="AlphaFoldDB" id="A0A370L628"/>
<keyword evidence="4" id="KW-0804">Transcription</keyword>
<evidence type="ECO:0000313" key="6">
    <source>
        <dbReference type="EMBL" id="RDJ24721.1"/>
    </source>
</evidence>
<comment type="similarity">
    <text evidence="1">Belongs to the LysR transcriptional regulatory family.</text>
</comment>
<dbReference type="OrthoDB" id="9803735at2"/>
<dbReference type="InterPro" id="IPR036390">
    <property type="entry name" value="WH_DNA-bd_sf"/>
</dbReference>
<dbReference type="Proteomes" id="UP000255207">
    <property type="component" value="Unassembled WGS sequence"/>
</dbReference>
<dbReference type="PANTHER" id="PTHR30126:SF94">
    <property type="entry name" value="LYSR FAMILY TRANSCRIPTIONAL REGULATOR"/>
    <property type="match status" value="1"/>
</dbReference>
<dbReference type="InterPro" id="IPR000847">
    <property type="entry name" value="LysR_HTH_N"/>
</dbReference>
<dbReference type="GO" id="GO:0003700">
    <property type="term" value="F:DNA-binding transcription factor activity"/>
    <property type="evidence" value="ECO:0007669"/>
    <property type="project" value="InterPro"/>
</dbReference>
<gene>
    <name evidence="6" type="ORF">DWE98_13700</name>
</gene>
<dbReference type="GO" id="GO:0000976">
    <property type="term" value="F:transcription cis-regulatory region binding"/>
    <property type="evidence" value="ECO:0007669"/>
    <property type="project" value="TreeGrafter"/>
</dbReference>
<keyword evidence="2" id="KW-0805">Transcription regulation</keyword>
<evidence type="ECO:0000313" key="7">
    <source>
        <dbReference type="Proteomes" id="UP000255207"/>
    </source>
</evidence>
<dbReference type="RefSeq" id="WP_114829817.1">
    <property type="nucleotide sequence ID" value="NZ_QQTO01000033.1"/>
</dbReference>
<evidence type="ECO:0000259" key="5">
    <source>
        <dbReference type="PROSITE" id="PS50931"/>
    </source>
</evidence>
<organism evidence="6 7">
    <name type="scientific">Bosea caraganae</name>
    <dbReference type="NCBI Taxonomy" id="2763117"/>
    <lineage>
        <taxon>Bacteria</taxon>
        <taxon>Pseudomonadati</taxon>
        <taxon>Pseudomonadota</taxon>
        <taxon>Alphaproteobacteria</taxon>
        <taxon>Hyphomicrobiales</taxon>
        <taxon>Boseaceae</taxon>
        <taxon>Bosea</taxon>
    </lineage>
</organism>
<dbReference type="CDD" id="cd05466">
    <property type="entry name" value="PBP2_LTTR_substrate"/>
    <property type="match status" value="1"/>
</dbReference>
<dbReference type="InterPro" id="IPR036388">
    <property type="entry name" value="WH-like_DNA-bd_sf"/>
</dbReference>
<accession>A0A370L628</accession>
<dbReference type="PROSITE" id="PS50931">
    <property type="entry name" value="HTH_LYSR"/>
    <property type="match status" value="1"/>
</dbReference>
<dbReference type="SUPFAM" id="SSF46785">
    <property type="entry name" value="Winged helix' DNA-binding domain"/>
    <property type="match status" value="1"/>
</dbReference>
<evidence type="ECO:0000256" key="3">
    <source>
        <dbReference type="ARBA" id="ARBA00023125"/>
    </source>
</evidence>
<dbReference type="EMBL" id="QQTP01000006">
    <property type="protein sequence ID" value="RDJ24721.1"/>
    <property type="molecule type" value="Genomic_DNA"/>
</dbReference>
<dbReference type="InterPro" id="IPR005119">
    <property type="entry name" value="LysR_subst-bd"/>
</dbReference>
<dbReference type="Gene3D" id="3.40.190.290">
    <property type="match status" value="1"/>
</dbReference>
<feature type="domain" description="HTH lysR-type" evidence="5">
    <location>
        <begin position="1"/>
        <end position="58"/>
    </location>
</feature>
<name>A0A370L628_9HYPH</name>
<proteinExistence type="inferred from homology"/>
<reference evidence="7" key="1">
    <citation type="submission" date="2018-07" db="EMBL/GenBank/DDBJ databases">
        <authorList>
            <person name="Safronova V.I."/>
            <person name="Chirak E.R."/>
            <person name="Sazanova A.L."/>
        </authorList>
    </citation>
    <scope>NUCLEOTIDE SEQUENCE [LARGE SCALE GENOMIC DNA]</scope>
    <source>
        <strain evidence="7">RCAM04685</strain>
    </source>
</reference>
<dbReference type="SUPFAM" id="SSF53850">
    <property type="entry name" value="Periplasmic binding protein-like II"/>
    <property type="match status" value="1"/>
</dbReference>
<dbReference type="PANTHER" id="PTHR30126">
    <property type="entry name" value="HTH-TYPE TRANSCRIPTIONAL REGULATOR"/>
    <property type="match status" value="1"/>
</dbReference>
<comment type="caution">
    <text evidence="6">The sequence shown here is derived from an EMBL/GenBank/DDBJ whole genome shotgun (WGS) entry which is preliminary data.</text>
</comment>
<sequence length="302" mass="32940">MSTTQLRAFHFVALAGGFSQAAREMATGQSTLSAQVRQLEASSGINFFERKPRGVVLTPEGQALFELTSRLFAAEAEARAFLRDEAGRTGGHLRVAADGAFLSLPVLARLRGVRPRLGFTLAIDNSDRVVELIVSYRADVGITARLPGDPRLYARHFASMSLGLCVPNEHELARCASVAMADIAGLPFVMRERGSLTREMFERNLAEHDVTLGPTLEISTREGVREAVATGFGISAVTRHEFGHDTRLSFVPIHDARQVIREYAVCLAERRHLPLVREFFAQADLWGEAQGGADGTRPAGRA</sequence>
<evidence type="ECO:0000256" key="4">
    <source>
        <dbReference type="ARBA" id="ARBA00023163"/>
    </source>
</evidence>
<keyword evidence="7" id="KW-1185">Reference proteome</keyword>
<dbReference type="Pfam" id="PF03466">
    <property type="entry name" value="LysR_substrate"/>
    <property type="match status" value="1"/>
</dbReference>